<proteinExistence type="predicted"/>
<evidence type="ECO:0000313" key="3">
    <source>
        <dbReference type="Proteomes" id="UP000007883"/>
    </source>
</evidence>
<keyword evidence="3" id="KW-1185">Reference proteome</keyword>
<gene>
    <name evidence="2" type="ordered locus">RGE_23100</name>
</gene>
<dbReference type="STRING" id="983917.RGE_23100"/>
<dbReference type="Proteomes" id="UP000007883">
    <property type="component" value="Chromosome"/>
</dbReference>
<reference evidence="2 3" key="1">
    <citation type="journal article" date="2012" name="J. Bacteriol.">
        <title>Complete genome sequence of phototrophic betaproteobacterium Rubrivivax gelatinosus IL144.</title>
        <authorList>
            <person name="Nagashima S."/>
            <person name="Kamimura A."/>
            <person name="Shimizu T."/>
            <person name="Nakamura-isaki S."/>
            <person name="Aono E."/>
            <person name="Sakamoto K."/>
            <person name="Ichikawa N."/>
            <person name="Nakazawa H."/>
            <person name="Sekine M."/>
            <person name="Yamazaki S."/>
            <person name="Fujita N."/>
            <person name="Shimada K."/>
            <person name="Hanada S."/>
            <person name="Nagashima K.V.P."/>
        </authorList>
    </citation>
    <scope>NUCLEOTIDE SEQUENCE [LARGE SCALE GENOMIC DNA]</scope>
    <source>
        <strain evidence="3">NBRC 100245 / IL144</strain>
    </source>
</reference>
<feature type="region of interest" description="Disordered" evidence="1">
    <location>
        <begin position="80"/>
        <end position="139"/>
    </location>
</feature>
<organism evidence="2 3">
    <name type="scientific">Rubrivivax gelatinosus (strain NBRC 100245 / IL144)</name>
    <dbReference type="NCBI Taxonomy" id="983917"/>
    <lineage>
        <taxon>Bacteria</taxon>
        <taxon>Pseudomonadati</taxon>
        <taxon>Pseudomonadota</taxon>
        <taxon>Betaproteobacteria</taxon>
        <taxon>Burkholderiales</taxon>
        <taxon>Sphaerotilaceae</taxon>
        <taxon>Rubrivivax</taxon>
    </lineage>
</organism>
<name>I0HRL4_RUBGI</name>
<evidence type="ECO:0000313" key="2">
    <source>
        <dbReference type="EMBL" id="BAL95651.1"/>
    </source>
</evidence>
<dbReference type="KEGG" id="rge:RGE_23100"/>
<dbReference type="AlphaFoldDB" id="I0HRL4"/>
<dbReference type="PATRIC" id="fig|983917.3.peg.2241"/>
<dbReference type="HOGENOM" id="CLU_1843632_0_0_4"/>
<feature type="compositionally biased region" description="Basic and acidic residues" evidence="1">
    <location>
        <begin position="122"/>
        <end position="139"/>
    </location>
</feature>
<protein>
    <submittedName>
        <fullName evidence="2">Uncharacterized protein</fullName>
    </submittedName>
</protein>
<dbReference type="EMBL" id="AP012320">
    <property type="protein sequence ID" value="BAL95651.1"/>
    <property type="molecule type" value="Genomic_DNA"/>
</dbReference>
<sequence>MGPELLPGGGRAAGHRLQGCGACFTHRIAPLGSVLRVSPAYVGGSLSISPAPCCLSRARRTGFLVNENFDIRRSVHRRLPRRFRGERRLGAAEPAGSAPGDAGMPPAAFRRRGSGGGSGGADDPRRQGVRAGLRDEGQL</sequence>
<accession>I0HRL4</accession>
<evidence type="ECO:0000256" key="1">
    <source>
        <dbReference type="SAM" id="MobiDB-lite"/>
    </source>
</evidence>